<dbReference type="OrthoDB" id="3266223at2"/>
<dbReference type="NCBIfam" id="NF040618">
    <property type="entry name" value="PPA1309_fam"/>
    <property type="match status" value="1"/>
</dbReference>
<comment type="caution">
    <text evidence="1">The sequence shown here is derived from an EMBL/GenBank/DDBJ whole genome shotgun (WGS) entry which is preliminary data.</text>
</comment>
<evidence type="ECO:0000313" key="1">
    <source>
        <dbReference type="EMBL" id="TQS42303.1"/>
    </source>
</evidence>
<keyword evidence="2" id="KW-1185">Reference proteome</keyword>
<name>A0A545ALV1_9ACTN</name>
<dbReference type="InParanoid" id="A0A545ALV1"/>
<reference evidence="1 2" key="1">
    <citation type="submission" date="2019-07" db="EMBL/GenBank/DDBJ databases">
        <title>Cryptosporangium phraense sp. nov., isolated from plant litter.</title>
        <authorList>
            <person name="Suriyachadkun C."/>
        </authorList>
    </citation>
    <scope>NUCLEOTIDE SEQUENCE [LARGE SCALE GENOMIC DNA]</scope>
    <source>
        <strain evidence="1 2">A-T 5661</strain>
    </source>
</reference>
<evidence type="ECO:0000313" key="2">
    <source>
        <dbReference type="Proteomes" id="UP000317982"/>
    </source>
</evidence>
<dbReference type="EMBL" id="VIRS01000019">
    <property type="protein sequence ID" value="TQS42303.1"/>
    <property type="molecule type" value="Genomic_DNA"/>
</dbReference>
<dbReference type="RefSeq" id="WP_142707360.1">
    <property type="nucleotide sequence ID" value="NZ_VIRS01000019.1"/>
</dbReference>
<organism evidence="1 2">
    <name type="scientific">Cryptosporangium phraense</name>
    <dbReference type="NCBI Taxonomy" id="2593070"/>
    <lineage>
        <taxon>Bacteria</taxon>
        <taxon>Bacillati</taxon>
        <taxon>Actinomycetota</taxon>
        <taxon>Actinomycetes</taxon>
        <taxon>Cryptosporangiales</taxon>
        <taxon>Cryptosporangiaceae</taxon>
        <taxon>Cryptosporangium</taxon>
    </lineage>
</organism>
<dbReference type="AlphaFoldDB" id="A0A545ALV1"/>
<sequence length="184" mass="19392">MTDVHSGVNGVPLPDPLHAVVLELERHAAAGGWDQPPTLYALVDTAELLAAEPGLADQVGISATEIEPGSITPVEQESLGDAPLDETLARIAWPESVLGCALVQEVLVLPPDAEDERPDDADPVDWAAAHADRREVRMVAGVLRDGTSACALRMRPADADEQTEVVYGADLAPNLVVALRATLD</sequence>
<accession>A0A545ALV1</accession>
<gene>
    <name evidence="1" type="ORF">FL583_25605</name>
</gene>
<dbReference type="InterPro" id="IPR047681">
    <property type="entry name" value="PPA1309-like"/>
</dbReference>
<proteinExistence type="predicted"/>
<dbReference type="Proteomes" id="UP000317982">
    <property type="component" value="Unassembled WGS sequence"/>
</dbReference>
<protein>
    <submittedName>
        <fullName evidence="1">Uncharacterized protein</fullName>
    </submittedName>
</protein>